<comment type="caution">
    <text evidence="4">The sequence shown here is derived from an EMBL/GenBank/DDBJ whole genome shotgun (WGS) entry which is preliminary data.</text>
</comment>
<protein>
    <submittedName>
        <fullName evidence="4">TetR/AcrR family transcriptional regulator</fullName>
    </submittedName>
</protein>
<reference evidence="4 5" key="1">
    <citation type="submission" date="2024-10" db="EMBL/GenBank/DDBJ databases">
        <title>The Natural Products Discovery Center: Release of the First 8490 Sequenced Strains for Exploring Actinobacteria Biosynthetic Diversity.</title>
        <authorList>
            <person name="Kalkreuter E."/>
            <person name="Kautsar S.A."/>
            <person name="Yang D."/>
            <person name="Bader C.D."/>
            <person name="Teijaro C.N."/>
            <person name="Fluegel L."/>
            <person name="Davis C.M."/>
            <person name="Simpson J.R."/>
            <person name="Lauterbach L."/>
            <person name="Steele A.D."/>
            <person name="Gui C."/>
            <person name="Meng S."/>
            <person name="Li G."/>
            <person name="Viehrig K."/>
            <person name="Ye F."/>
            <person name="Su P."/>
            <person name="Kiefer A.F."/>
            <person name="Nichols A."/>
            <person name="Cepeda A.J."/>
            <person name="Yan W."/>
            <person name="Fan B."/>
            <person name="Jiang Y."/>
            <person name="Adhikari A."/>
            <person name="Zheng C.-J."/>
            <person name="Schuster L."/>
            <person name="Cowan T.M."/>
            <person name="Smanski M.J."/>
            <person name="Chevrette M.G."/>
            <person name="De Carvalho L.P.S."/>
            <person name="Shen B."/>
        </authorList>
    </citation>
    <scope>NUCLEOTIDE SEQUENCE [LARGE SCALE GENOMIC DNA]</scope>
    <source>
        <strain evidence="4 5">NPDC021253</strain>
    </source>
</reference>
<dbReference type="SUPFAM" id="SSF48498">
    <property type="entry name" value="Tetracyclin repressor-like, C-terminal domain"/>
    <property type="match status" value="1"/>
</dbReference>
<dbReference type="InterPro" id="IPR011075">
    <property type="entry name" value="TetR_C"/>
</dbReference>
<evidence type="ECO:0000313" key="5">
    <source>
        <dbReference type="Proteomes" id="UP001611075"/>
    </source>
</evidence>
<evidence type="ECO:0000256" key="1">
    <source>
        <dbReference type="ARBA" id="ARBA00023015"/>
    </source>
</evidence>
<evidence type="ECO:0000259" key="3">
    <source>
        <dbReference type="Pfam" id="PF16925"/>
    </source>
</evidence>
<dbReference type="PANTHER" id="PTHR47506:SF6">
    <property type="entry name" value="HTH-TYPE TRANSCRIPTIONAL REPRESSOR NEMR"/>
    <property type="match status" value="1"/>
</dbReference>
<dbReference type="InterPro" id="IPR036271">
    <property type="entry name" value="Tet_transcr_reg_TetR-rel_C_sf"/>
</dbReference>
<dbReference type="EMBL" id="JBIRPU010000014">
    <property type="protein sequence ID" value="MFI0794943.1"/>
    <property type="molecule type" value="Genomic_DNA"/>
</dbReference>
<dbReference type="InterPro" id="IPR009057">
    <property type="entry name" value="Homeodomain-like_sf"/>
</dbReference>
<dbReference type="Pfam" id="PF16925">
    <property type="entry name" value="TetR_C_13"/>
    <property type="match status" value="1"/>
</dbReference>
<sequence>MSPRSSLADAARTRAAILAHGTAVASVEGLAGLTIGRLAADLGMSKSGLLGPFGNKETLQLQVVEAAADVFWREIWEPVADRPAGLPRLAAVCGSWVRHLARPVFPGGCFFIAAASEFDDRPGPVRDLVLGYADRWHRELRGQALRAVADGDLPAGTDPEQLIFELTGLVLALHQALRLRQDAGAVPRACQGMARLLGVPVRPTA</sequence>
<name>A0ABW7SML5_9ACTN</name>
<evidence type="ECO:0000313" key="4">
    <source>
        <dbReference type="EMBL" id="MFI0794943.1"/>
    </source>
</evidence>
<dbReference type="SUPFAM" id="SSF46689">
    <property type="entry name" value="Homeodomain-like"/>
    <property type="match status" value="1"/>
</dbReference>
<dbReference type="Gene3D" id="1.10.10.60">
    <property type="entry name" value="Homeodomain-like"/>
    <property type="match status" value="1"/>
</dbReference>
<organism evidence="4 5">
    <name type="scientific">Micromonospora rubida</name>
    <dbReference type="NCBI Taxonomy" id="2697657"/>
    <lineage>
        <taxon>Bacteria</taxon>
        <taxon>Bacillati</taxon>
        <taxon>Actinomycetota</taxon>
        <taxon>Actinomycetes</taxon>
        <taxon>Micromonosporales</taxon>
        <taxon>Micromonosporaceae</taxon>
        <taxon>Micromonospora</taxon>
    </lineage>
</organism>
<feature type="domain" description="Tetracyclin repressor-like C-terminal" evidence="3">
    <location>
        <begin position="85"/>
        <end position="192"/>
    </location>
</feature>
<dbReference type="Proteomes" id="UP001611075">
    <property type="component" value="Unassembled WGS sequence"/>
</dbReference>
<accession>A0ABW7SML5</accession>
<keyword evidence="1" id="KW-0805">Transcription regulation</keyword>
<dbReference type="PANTHER" id="PTHR47506">
    <property type="entry name" value="TRANSCRIPTIONAL REGULATORY PROTEIN"/>
    <property type="match status" value="1"/>
</dbReference>
<evidence type="ECO:0000256" key="2">
    <source>
        <dbReference type="ARBA" id="ARBA00023163"/>
    </source>
</evidence>
<keyword evidence="5" id="KW-1185">Reference proteome</keyword>
<gene>
    <name evidence="4" type="ORF">ACH4OY_19980</name>
</gene>
<dbReference type="RefSeq" id="WP_396681718.1">
    <property type="nucleotide sequence ID" value="NZ_JBIRPU010000014.1"/>
</dbReference>
<dbReference type="Gene3D" id="1.10.357.10">
    <property type="entry name" value="Tetracycline Repressor, domain 2"/>
    <property type="match status" value="1"/>
</dbReference>
<proteinExistence type="predicted"/>
<keyword evidence="2" id="KW-0804">Transcription</keyword>